<sequence>MSNGNLKPGPAAGDSDIRNNPIIEAFVNRESELGTLSEPRPTALQVSTLITPVQHRQSMPYEGVSARLADYPQSARIFSGVHVTPVHLMGHTSVNIRDNPSIQSSQSQQNNNMLFQKSSLDVELSEKQNRRGGPKTNIVQHSCVDDDETSDCLRDQVSSLYKSSNSARNYEGMLCKTITYGKAHIFCLSASIVTFVLILFESRFLLACLYTENDCATVASFVFRAALLSIIIILLELIKLLLQRVKSTKLTSPYPANTASADLSVPGDGLEVRFGKSTAQPVISVFSSVDRVVAALVTIGAVLACFMALMDWIACWVSYNSSVARKDYTDLQNLTAKNEPIHTDAKALSLLRLESGNSTTDEQSGQTSRRQRSDVRAIHDLNNADNLASLIRVNPGGRSPLDCAPNAVEKYPRIHTMRQFHACQQA</sequence>
<feature type="transmembrane region" description="Helical" evidence="1">
    <location>
        <begin position="183"/>
        <end position="201"/>
    </location>
</feature>
<dbReference type="OMA" id="LCKTITY"/>
<feature type="transmembrane region" description="Helical" evidence="1">
    <location>
        <begin position="221"/>
        <end position="242"/>
    </location>
</feature>
<evidence type="ECO:0000313" key="3">
    <source>
        <dbReference type="Proteomes" id="UP000019149"/>
    </source>
</evidence>
<reference evidence="2 3" key="1">
    <citation type="journal article" date="2013" name="Nat. Genet.">
        <title>The genome of the hydatid tapeworm Echinococcus granulosus.</title>
        <authorList>
            <person name="Zheng H."/>
            <person name="Zhang W."/>
            <person name="Zhang L."/>
            <person name="Zhang Z."/>
            <person name="Li J."/>
            <person name="Lu G."/>
            <person name="Zhu Y."/>
            <person name="Wang Y."/>
            <person name="Huang Y."/>
            <person name="Liu J."/>
            <person name="Kang H."/>
            <person name="Chen J."/>
            <person name="Wang L."/>
            <person name="Chen A."/>
            <person name="Yu S."/>
            <person name="Gao Z."/>
            <person name="Jin L."/>
            <person name="Gu W."/>
            <person name="Wang Z."/>
            <person name="Zhao L."/>
            <person name="Shi B."/>
            <person name="Wen H."/>
            <person name="Lin R."/>
            <person name="Jones M.K."/>
            <person name="Brejova B."/>
            <person name="Vinar T."/>
            <person name="Zhao G."/>
            <person name="McManus D.P."/>
            <person name="Chen Z."/>
            <person name="Zhou Y."/>
            <person name="Wang S."/>
        </authorList>
    </citation>
    <scope>NUCLEOTIDE SEQUENCE [LARGE SCALE GENOMIC DNA]</scope>
</reference>
<dbReference type="OrthoDB" id="6280457at2759"/>
<keyword evidence="3" id="KW-1185">Reference proteome</keyword>
<evidence type="ECO:0000256" key="1">
    <source>
        <dbReference type="SAM" id="Phobius"/>
    </source>
</evidence>
<gene>
    <name evidence="2" type="ORF">EGR_01351</name>
</gene>
<dbReference type="GeneID" id="36337066"/>
<keyword evidence="1" id="KW-0812">Transmembrane</keyword>
<keyword evidence="1" id="KW-0472">Membrane</keyword>
<protein>
    <submittedName>
        <fullName evidence="2">Uncharacterized protein</fullName>
    </submittedName>
</protein>
<name>W6UR71_ECHGR</name>
<organism evidence="2 3">
    <name type="scientific">Echinococcus granulosus</name>
    <name type="common">Hydatid tapeworm</name>
    <dbReference type="NCBI Taxonomy" id="6210"/>
    <lineage>
        <taxon>Eukaryota</taxon>
        <taxon>Metazoa</taxon>
        <taxon>Spiralia</taxon>
        <taxon>Lophotrochozoa</taxon>
        <taxon>Platyhelminthes</taxon>
        <taxon>Cestoda</taxon>
        <taxon>Eucestoda</taxon>
        <taxon>Cyclophyllidea</taxon>
        <taxon>Taeniidae</taxon>
        <taxon>Echinococcus</taxon>
        <taxon>Echinococcus granulosus group</taxon>
    </lineage>
</organism>
<accession>W6UR71</accession>
<evidence type="ECO:0000313" key="2">
    <source>
        <dbReference type="EMBL" id="EUB63728.1"/>
    </source>
</evidence>
<feature type="transmembrane region" description="Helical" evidence="1">
    <location>
        <begin position="292"/>
        <end position="319"/>
    </location>
</feature>
<dbReference type="EMBL" id="APAU02000005">
    <property type="protein sequence ID" value="EUB63728.1"/>
    <property type="molecule type" value="Genomic_DNA"/>
</dbReference>
<comment type="caution">
    <text evidence="2">The sequence shown here is derived from an EMBL/GenBank/DDBJ whole genome shotgun (WGS) entry which is preliminary data.</text>
</comment>
<keyword evidence="1" id="KW-1133">Transmembrane helix</keyword>
<dbReference type="Proteomes" id="UP000019149">
    <property type="component" value="Unassembled WGS sequence"/>
</dbReference>
<dbReference type="AlphaFoldDB" id="W6UR71"/>
<dbReference type="KEGG" id="egl:EGR_01351"/>
<dbReference type="CTD" id="36337066"/>
<dbReference type="RefSeq" id="XP_024354924.1">
    <property type="nucleotide sequence ID" value="XM_024490600.1"/>
</dbReference>
<proteinExistence type="predicted"/>